<reference evidence="2" key="1">
    <citation type="journal article" date="2021" name="PeerJ">
        <title>Extensive microbial diversity within the chicken gut microbiome revealed by metagenomics and culture.</title>
        <authorList>
            <person name="Gilroy R."/>
            <person name="Ravi A."/>
            <person name="Getino M."/>
            <person name="Pursley I."/>
            <person name="Horton D.L."/>
            <person name="Alikhan N.F."/>
            <person name="Baker D."/>
            <person name="Gharbi K."/>
            <person name="Hall N."/>
            <person name="Watson M."/>
            <person name="Adriaenssens E.M."/>
            <person name="Foster-Nyarko E."/>
            <person name="Jarju S."/>
            <person name="Secka A."/>
            <person name="Antonio M."/>
            <person name="Oren A."/>
            <person name="Chaudhuri R.R."/>
            <person name="La Ragione R."/>
            <person name="Hildebrand F."/>
            <person name="Pallen M.J."/>
        </authorList>
    </citation>
    <scope>NUCLEOTIDE SEQUENCE</scope>
    <source>
        <strain evidence="2">ChiHjej13B12-24818</strain>
    </source>
</reference>
<dbReference type="Proteomes" id="UP000823823">
    <property type="component" value="Unassembled WGS sequence"/>
</dbReference>
<dbReference type="InterPro" id="IPR051791">
    <property type="entry name" value="Pra-immunoreactive"/>
</dbReference>
<proteinExistence type="predicted"/>
<reference evidence="2" key="2">
    <citation type="submission" date="2021-04" db="EMBL/GenBank/DDBJ databases">
        <authorList>
            <person name="Gilroy R."/>
        </authorList>
    </citation>
    <scope>NUCLEOTIDE SEQUENCE</scope>
    <source>
        <strain evidence="2">ChiHjej13B12-24818</strain>
    </source>
</reference>
<dbReference type="EMBL" id="DWZH01000038">
    <property type="protein sequence ID" value="HJB09925.1"/>
    <property type="molecule type" value="Genomic_DNA"/>
</dbReference>
<evidence type="ECO:0000313" key="3">
    <source>
        <dbReference type="Proteomes" id="UP000823823"/>
    </source>
</evidence>
<comment type="caution">
    <text evidence="2">The sequence shown here is derived from an EMBL/GenBank/DDBJ whole genome shotgun (WGS) entry which is preliminary data.</text>
</comment>
<feature type="transmembrane region" description="Helical" evidence="1">
    <location>
        <begin position="107"/>
        <end position="125"/>
    </location>
</feature>
<organism evidence="2 3">
    <name type="scientific">Candidatus Brachybacterium merdavium</name>
    <dbReference type="NCBI Taxonomy" id="2838513"/>
    <lineage>
        <taxon>Bacteria</taxon>
        <taxon>Bacillati</taxon>
        <taxon>Actinomycetota</taxon>
        <taxon>Actinomycetes</taxon>
        <taxon>Micrococcales</taxon>
        <taxon>Dermabacteraceae</taxon>
        <taxon>Brachybacterium</taxon>
    </lineage>
</organism>
<protein>
    <submittedName>
        <fullName evidence="2">RDD family protein</fullName>
    </submittedName>
</protein>
<dbReference type="PANTHER" id="PTHR36115">
    <property type="entry name" value="PROLINE-RICH ANTIGEN HOMOLOG-RELATED"/>
    <property type="match status" value="1"/>
</dbReference>
<sequence>MIDRKDLGSWMEGAPGDPGYVRGSALGLPADGPGAVAPIWRRLLTLIVDWALSVGIAMLLFNYHELAVLGTFVVLNLLCISLFGATPGQFLLRVRVLPVRGRSPMPLRALVRTVLILLIIPSVVWNRDAQPLQDVVAGTAVVQV</sequence>
<accession>A0A9D2LCP9</accession>
<keyword evidence="1" id="KW-0472">Membrane</keyword>
<evidence type="ECO:0000256" key="1">
    <source>
        <dbReference type="SAM" id="Phobius"/>
    </source>
</evidence>
<feature type="transmembrane region" description="Helical" evidence="1">
    <location>
        <begin position="43"/>
        <end position="61"/>
    </location>
</feature>
<gene>
    <name evidence="2" type="ORF">H9786_05265</name>
</gene>
<feature type="transmembrane region" description="Helical" evidence="1">
    <location>
        <begin position="67"/>
        <end position="86"/>
    </location>
</feature>
<keyword evidence="1" id="KW-1133">Transmembrane helix</keyword>
<dbReference type="PANTHER" id="PTHR36115:SF6">
    <property type="entry name" value="PROLINE-RICH ANTIGEN HOMOLOG"/>
    <property type="match status" value="1"/>
</dbReference>
<evidence type="ECO:0000313" key="2">
    <source>
        <dbReference type="EMBL" id="HJB09925.1"/>
    </source>
</evidence>
<dbReference type="AlphaFoldDB" id="A0A9D2LCP9"/>
<name>A0A9D2LCP9_9MICO</name>
<keyword evidence="1" id="KW-0812">Transmembrane</keyword>